<dbReference type="EMBL" id="MU274907">
    <property type="protein sequence ID" value="KAI0090757.1"/>
    <property type="molecule type" value="Genomic_DNA"/>
</dbReference>
<name>A0ACB8U8M3_9APHY</name>
<keyword evidence="2" id="KW-1185">Reference proteome</keyword>
<protein>
    <submittedName>
        <fullName evidence="1">Uncharacterized protein</fullName>
    </submittedName>
</protein>
<evidence type="ECO:0000313" key="1">
    <source>
        <dbReference type="EMBL" id="KAI0090757.1"/>
    </source>
</evidence>
<evidence type="ECO:0000313" key="2">
    <source>
        <dbReference type="Proteomes" id="UP001055072"/>
    </source>
</evidence>
<organism evidence="1 2">
    <name type="scientific">Irpex rosettiformis</name>
    <dbReference type="NCBI Taxonomy" id="378272"/>
    <lineage>
        <taxon>Eukaryota</taxon>
        <taxon>Fungi</taxon>
        <taxon>Dikarya</taxon>
        <taxon>Basidiomycota</taxon>
        <taxon>Agaricomycotina</taxon>
        <taxon>Agaricomycetes</taxon>
        <taxon>Polyporales</taxon>
        <taxon>Irpicaceae</taxon>
        <taxon>Irpex</taxon>
    </lineage>
</organism>
<comment type="caution">
    <text evidence="1">The sequence shown here is derived from an EMBL/GenBank/DDBJ whole genome shotgun (WGS) entry which is preliminary data.</text>
</comment>
<accession>A0ACB8U8M3</accession>
<sequence length="184" mass="20431">MIQEVGMFGRMHKWFTLLSKSARKWAPGAIWQLPIDLVLQNGFYKEINSDGEIDLDSESGGSEREENEEEEANDLIVPTVADVRAHRGTTLASEPYDPPYFPYRALGEPPASLGHSSPSPPSSRRPPLLKRKRTEDYECDSPGGGASKHPRTGFHLGTAAYIGTPQAITLHGVFWETYGSSRFR</sequence>
<dbReference type="Proteomes" id="UP001055072">
    <property type="component" value="Unassembled WGS sequence"/>
</dbReference>
<gene>
    <name evidence="1" type="ORF">BDY19DRAFT_733982</name>
</gene>
<reference evidence="1" key="1">
    <citation type="journal article" date="2021" name="Environ. Microbiol.">
        <title>Gene family expansions and transcriptome signatures uncover fungal adaptations to wood decay.</title>
        <authorList>
            <person name="Hage H."/>
            <person name="Miyauchi S."/>
            <person name="Viragh M."/>
            <person name="Drula E."/>
            <person name="Min B."/>
            <person name="Chaduli D."/>
            <person name="Navarro D."/>
            <person name="Favel A."/>
            <person name="Norest M."/>
            <person name="Lesage-Meessen L."/>
            <person name="Balint B."/>
            <person name="Merenyi Z."/>
            <person name="de Eugenio L."/>
            <person name="Morin E."/>
            <person name="Martinez A.T."/>
            <person name="Baldrian P."/>
            <person name="Stursova M."/>
            <person name="Martinez M.J."/>
            <person name="Novotny C."/>
            <person name="Magnuson J.K."/>
            <person name="Spatafora J.W."/>
            <person name="Maurice S."/>
            <person name="Pangilinan J."/>
            <person name="Andreopoulos W."/>
            <person name="LaButti K."/>
            <person name="Hundley H."/>
            <person name="Na H."/>
            <person name="Kuo A."/>
            <person name="Barry K."/>
            <person name="Lipzen A."/>
            <person name="Henrissat B."/>
            <person name="Riley R."/>
            <person name="Ahrendt S."/>
            <person name="Nagy L.G."/>
            <person name="Grigoriev I.V."/>
            <person name="Martin F."/>
            <person name="Rosso M.N."/>
        </authorList>
    </citation>
    <scope>NUCLEOTIDE SEQUENCE</scope>
    <source>
        <strain evidence="1">CBS 384.51</strain>
    </source>
</reference>
<proteinExistence type="predicted"/>